<keyword evidence="15" id="KW-0732">Signal</keyword>
<comment type="function">
    <text evidence="14">Involved in the transfer of neutral lipids, including cholesteryl ester and triglyceride, among lipoprotein particles. Allows the net movement of cholesteryl ester from high density lipoproteins/HDL to triglyceride-rich very low density lipoproteins/VLDL, and the equimolar transport of triglyceride from VLDL to HDL. Regulates the reverse cholesterol transport, by which excess cholesterol is removed from peripheral tissues and returned to the liver for elimination.</text>
</comment>
<dbReference type="FunFam" id="3.15.10.10:FF:000002">
    <property type="entry name" value="Cholesteryl ester transfer protein"/>
    <property type="match status" value="1"/>
</dbReference>
<dbReference type="Gene3D" id="3.15.20.10">
    <property type="entry name" value="Bactericidal permeability-increasing protein, domain 2"/>
    <property type="match status" value="1"/>
</dbReference>
<evidence type="ECO:0000256" key="8">
    <source>
        <dbReference type="ARBA" id="ARBA00022548"/>
    </source>
</evidence>
<keyword evidence="16" id="KW-1015">Disulfide bond</keyword>
<proteinExistence type="inferred from homology"/>
<evidence type="ECO:0000259" key="18">
    <source>
        <dbReference type="SMART" id="SM00329"/>
    </source>
</evidence>
<evidence type="ECO:0000256" key="10">
    <source>
        <dbReference type="ARBA" id="ARBA00023098"/>
    </source>
</evidence>
<dbReference type="GO" id="GO:0015485">
    <property type="term" value="F:cholesterol binding"/>
    <property type="evidence" value="ECO:0007669"/>
    <property type="project" value="TreeGrafter"/>
</dbReference>
<dbReference type="GO" id="GO:0055091">
    <property type="term" value="P:phospholipid homeostasis"/>
    <property type="evidence" value="ECO:0007669"/>
    <property type="project" value="TreeGrafter"/>
</dbReference>
<evidence type="ECO:0000256" key="16">
    <source>
        <dbReference type="PIRSR" id="PIRSR037185-50"/>
    </source>
</evidence>
<dbReference type="Gene3D" id="3.15.10.10">
    <property type="entry name" value="Bactericidal permeability-increasing protein, domain 1"/>
    <property type="match status" value="1"/>
</dbReference>
<evidence type="ECO:0000256" key="7">
    <source>
        <dbReference type="ARBA" id="ARBA00022525"/>
    </source>
</evidence>
<protein>
    <recommendedName>
        <fullName evidence="5 15">Cholesteryl ester transfer protein</fullName>
    </recommendedName>
</protein>
<comment type="catalytic activity">
    <reaction evidence="1">
        <text>cholesteryl (9Z-octadecenoate)(in) = cholesteryl (9Z-octadecenoate)(out)</text>
        <dbReference type="Rhea" id="RHEA:43348"/>
        <dbReference type="ChEBI" id="CHEBI:46898"/>
    </reaction>
</comment>
<dbReference type="EMBL" id="JAGXEW010000017">
    <property type="protein sequence ID" value="KAK1161896.1"/>
    <property type="molecule type" value="Genomic_DNA"/>
</dbReference>
<dbReference type="GO" id="GO:0034372">
    <property type="term" value="P:very-low-density lipoprotein particle remodeling"/>
    <property type="evidence" value="ECO:0007669"/>
    <property type="project" value="UniProtKB-UniRule"/>
</dbReference>
<dbReference type="SMART" id="SM00329">
    <property type="entry name" value="BPI2"/>
    <property type="match status" value="1"/>
</dbReference>
<dbReference type="PIRSF" id="PIRSF037185">
    <property type="entry name" value="Cholesteryl_ester_transf"/>
    <property type="match status" value="1"/>
</dbReference>
<evidence type="ECO:0000313" key="19">
    <source>
        <dbReference type="EMBL" id="KAK1161896.1"/>
    </source>
</evidence>
<dbReference type="GO" id="GO:0031210">
    <property type="term" value="F:phosphatidylcholine binding"/>
    <property type="evidence" value="ECO:0007669"/>
    <property type="project" value="TreeGrafter"/>
</dbReference>
<dbReference type="InterPro" id="IPR017130">
    <property type="entry name" value="Cholesteryl_ester_transfer"/>
</dbReference>
<evidence type="ECO:0000256" key="6">
    <source>
        <dbReference type="ARBA" id="ARBA00022448"/>
    </source>
</evidence>
<dbReference type="SUPFAM" id="SSF55394">
    <property type="entry name" value="Bactericidal permeability-increasing protein, BPI"/>
    <property type="match status" value="2"/>
</dbReference>
<reference evidence="19" key="1">
    <citation type="submission" date="2022-02" db="EMBL/GenBank/DDBJ databases">
        <title>Atlantic sturgeon de novo genome assembly.</title>
        <authorList>
            <person name="Stock M."/>
            <person name="Klopp C."/>
            <person name="Guiguen Y."/>
            <person name="Cabau C."/>
            <person name="Parinello H."/>
            <person name="Santidrian Yebra-Pimentel E."/>
            <person name="Kuhl H."/>
            <person name="Dirks R.P."/>
            <person name="Guessner J."/>
            <person name="Wuertz S."/>
            <person name="Du K."/>
            <person name="Schartl M."/>
        </authorList>
    </citation>
    <scope>NUCLEOTIDE SEQUENCE</scope>
    <source>
        <strain evidence="19">STURGEONOMICS-FGT-2020</strain>
        <tissue evidence="19">Whole blood</tissue>
    </source>
</reference>
<feature type="chain" id="PRO_5041785437" description="Cholesteryl ester transfer protein" evidence="15">
    <location>
        <begin position="20"/>
        <end position="496"/>
    </location>
</feature>
<dbReference type="InterPro" id="IPR017942">
    <property type="entry name" value="Lipid-bd_serum_glycop_N"/>
</dbReference>
<dbReference type="SMART" id="SM00328">
    <property type="entry name" value="BPI1"/>
    <property type="match status" value="1"/>
</dbReference>
<sequence>MFPTLVLMVLLCLAAGSLACDSGDSPFKSTGIACRVTKPAALVLNQKTTQVIQAAFKHAKYPSMKGEKSILFIGKVLYGLNNLEIHNLSIGKSEVELRENDAIGIEIHNVSATFKGALHYGYGSWLINLGHSVDFEIESHIDLRVNTKLYCGKGRVTADTSDCTLTFHKLLLHLQGDKQPGWMKKLFTDFISFTVKLVIKSQICKEINTVANIMADFIQERAELFLSDGDIGVDISLTTSPSMRASYIESHHKGLVLYRKVPSSFLNESVFSPALLSESRMLYFWISDQVLNPMVKAAHQDHRFIRHIAGDELKELFQVDLSRTMPDILNQIISSENPVAKMWSLAAPELSMVPQGTIVKSAAAVELRINSSDAESPSLYIEMDVEVAVQASYANKKLFLDANPISISIRKVSDSAGMDLDTDSDMDYFKEMVHRIGIPKVISYLEPGLTSLMDSNDLNLFEIINPEIITQEGYVVIQLDFGFPHHLLVDFLKKNF</sequence>
<dbReference type="AlphaFoldDB" id="A0AAD8G1Q6"/>
<evidence type="ECO:0000256" key="12">
    <source>
        <dbReference type="ARBA" id="ARBA00023180"/>
    </source>
</evidence>
<keyword evidence="8 15" id="KW-0153">Cholesterol metabolism</keyword>
<feature type="signal peptide" evidence="15">
    <location>
        <begin position="1"/>
        <end position="19"/>
    </location>
</feature>
<evidence type="ECO:0000256" key="11">
    <source>
        <dbReference type="ARBA" id="ARBA00023166"/>
    </source>
</evidence>
<organism evidence="19 20">
    <name type="scientific">Acipenser oxyrinchus oxyrinchus</name>
    <dbReference type="NCBI Taxonomy" id="40147"/>
    <lineage>
        <taxon>Eukaryota</taxon>
        <taxon>Metazoa</taxon>
        <taxon>Chordata</taxon>
        <taxon>Craniata</taxon>
        <taxon>Vertebrata</taxon>
        <taxon>Euteleostomi</taxon>
        <taxon>Actinopterygii</taxon>
        <taxon>Chondrostei</taxon>
        <taxon>Acipenseriformes</taxon>
        <taxon>Acipenseridae</taxon>
        <taxon>Acipenser</taxon>
    </lineage>
</organism>
<comment type="caution">
    <text evidence="19">The sequence shown here is derived from an EMBL/GenBank/DDBJ whole genome shotgun (WGS) entry which is preliminary data.</text>
</comment>
<evidence type="ECO:0000256" key="2">
    <source>
        <dbReference type="ARBA" id="ARBA00001140"/>
    </source>
</evidence>
<dbReference type="GO" id="GO:0008203">
    <property type="term" value="P:cholesterol metabolic process"/>
    <property type="evidence" value="ECO:0007669"/>
    <property type="project" value="UniProtKB-UniRule"/>
</dbReference>
<comment type="similarity">
    <text evidence="4 15">Belongs to the BPI/LBP/Plunc superfamily. BPI/LBP family.</text>
</comment>
<accession>A0AAD8G1Q6</accession>
<dbReference type="GO" id="GO:0034364">
    <property type="term" value="C:high-density lipoprotein particle"/>
    <property type="evidence" value="ECO:0007669"/>
    <property type="project" value="UniProtKB-UniRule"/>
</dbReference>
<keyword evidence="6 15" id="KW-0813">Transport</keyword>
<feature type="domain" description="Lipid-binding serum glycoprotein C-terminal" evidence="18">
    <location>
        <begin position="276"/>
        <end position="479"/>
    </location>
</feature>
<dbReference type="InterPro" id="IPR017943">
    <property type="entry name" value="Bactericidal_perm-incr_a/b_dom"/>
</dbReference>
<evidence type="ECO:0000259" key="17">
    <source>
        <dbReference type="SMART" id="SM00328"/>
    </source>
</evidence>
<dbReference type="GO" id="GO:0034375">
    <property type="term" value="P:high-density lipoprotein particle remodeling"/>
    <property type="evidence" value="ECO:0007669"/>
    <property type="project" value="UniProtKB-UniRule"/>
</dbReference>
<keyword evidence="12" id="KW-0325">Glycoprotein</keyword>
<dbReference type="GO" id="GO:0042632">
    <property type="term" value="P:cholesterol homeostasis"/>
    <property type="evidence" value="ECO:0007669"/>
    <property type="project" value="TreeGrafter"/>
</dbReference>
<comment type="catalytic activity">
    <reaction evidence="3">
        <text>1,2,3-tri-(9Z-octadecenoyl)-glycerol(in) = 1,2,3-tri-(9Z-octadecenoyl)-glycerol(out)</text>
        <dbReference type="Rhea" id="RHEA:43352"/>
        <dbReference type="ChEBI" id="CHEBI:53753"/>
    </reaction>
</comment>
<dbReference type="GO" id="GO:0120020">
    <property type="term" value="F:cholesterol transfer activity"/>
    <property type="evidence" value="ECO:0007669"/>
    <property type="project" value="InterPro"/>
</dbReference>
<keyword evidence="20" id="KW-1185">Reference proteome</keyword>
<dbReference type="Pfam" id="PF02886">
    <property type="entry name" value="LBP_BPI_CETP_C"/>
    <property type="match status" value="1"/>
</dbReference>
<dbReference type="GO" id="GO:0034374">
    <property type="term" value="P:low-density lipoprotein particle remodeling"/>
    <property type="evidence" value="ECO:0007669"/>
    <property type="project" value="TreeGrafter"/>
</dbReference>
<comment type="catalytic activity">
    <reaction evidence="2">
        <text>cholesteryl (9Z,12Z)-octadecadienoate(in) = cholesteryl (9Z,12Z)-octadecadienoate(out)</text>
        <dbReference type="Rhea" id="RHEA:43356"/>
        <dbReference type="ChEBI" id="CHEBI:41509"/>
    </reaction>
</comment>
<dbReference type="GO" id="GO:0070328">
    <property type="term" value="P:triglyceride homeostasis"/>
    <property type="evidence" value="ECO:0007669"/>
    <property type="project" value="TreeGrafter"/>
</dbReference>
<feature type="disulfide bond" evidence="16">
    <location>
        <begin position="163"/>
        <end position="204"/>
    </location>
</feature>
<dbReference type="GO" id="GO:0005548">
    <property type="term" value="F:phospholipid transporter activity"/>
    <property type="evidence" value="ECO:0007669"/>
    <property type="project" value="TreeGrafter"/>
</dbReference>
<dbReference type="PANTHER" id="PTHR47616">
    <property type="entry name" value="CHOLESTERYL ESTER TRANSFER PROTEIN"/>
    <property type="match status" value="1"/>
</dbReference>
<evidence type="ECO:0000256" key="1">
    <source>
        <dbReference type="ARBA" id="ARBA00000222"/>
    </source>
</evidence>
<feature type="domain" description="Lipid-binding serum glycoprotein N-terminal" evidence="17">
    <location>
        <begin position="35"/>
        <end position="261"/>
    </location>
</feature>
<keyword evidence="7 15" id="KW-0964">Secreted</keyword>
<evidence type="ECO:0000256" key="4">
    <source>
        <dbReference type="ARBA" id="ARBA00007292"/>
    </source>
</evidence>
<dbReference type="GO" id="GO:0017129">
    <property type="term" value="F:triglyceride binding"/>
    <property type="evidence" value="ECO:0007669"/>
    <property type="project" value="TreeGrafter"/>
</dbReference>
<comment type="subcellular location">
    <subcellularLocation>
        <location evidence="15">Secreted</location>
    </subcellularLocation>
    <text evidence="15">Secreted in plasma.</text>
</comment>
<keyword evidence="11" id="KW-1207">Sterol metabolism</keyword>
<dbReference type="PANTHER" id="PTHR47616:SF1">
    <property type="entry name" value="CHOLESTERYL ESTER TRANSFER PROTEIN"/>
    <property type="match status" value="1"/>
</dbReference>
<dbReference type="GO" id="GO:0046470">
    <property type="term" value="P:phosphatidylcholine metabolic process"/>
    <property type="evidence" value="ECO:0007669"/>
    <property type="project" value="TreeGrafter"/>
</dbReference>
<dbReference type="InterPro" id="IPR001124">
    <property type="entry name" value="Lipid-bd_serum_glycop_C"/>
</dbReference>
<evidence type="ECO:0000256" key="9">
    <source>
        <dbReference type="ARBA" id="ARBA00023055"/>
    </source>
</evidence>
<evidence type="ECO:0000313" key="20">
    <source>
        <dbReference type="Proteomes" id="UP001230051"/>
    </source>
</evidence>
<dbReference type="GO" id="GO:0043691">
    <property type="term" value="P:reverse cholesterol transport"/>
    <property type="evidence" value="ECO:0007669"/>
    <property type="project" value="InterPro"/>
</dbReference>
<keyword evidence="13 15" id="KW-0753">Steroid metabolism</keyword>
<evidence type="ECO:0000256" key="15">
    <source>
        <dbReference type="PIRNR" id="PIRNR037185"/>
    </source>
</evidence>
<evidence type="ECO:0000256" key="3">
    <source>
        <dbReference type="ARBA" id="ARBA00001417"/>
    </source>
</evidence>
<dbReference type="GO" id="GO:0034197">
    <property type="term" value="P:triglyceride transport"/>
    <property type="evidence" value="ECO:0007669"/>
    <property type="project" value="UniProtKB-UniRule"/>
</dbReference>
<name>A0AAD8G1Q6_ACIOX</name>
<keyword evidence="9 15" id="KW-0445">Lipid transport</keyword>
<keyword evidence="10 15" id="KW-0443">Lipid metabolism</keyword>
<evidence type="ECO:0000256" key="13">
    <source>
        <dbReference type="ARBA" id="ARBA00023221"/>
    </source>
</evidence>
<evidence type="ECO:0000256" key="5">
    <source>
        <dbReference type="ARBA" id="ARBA00022354"/>
    </source>
</evidence>
<dbReference type="CDD" id="cd00025">
    <property type="entry name" value="BPI1"/>
    <property type="match status" value="1"/>
</dbReference>
<gene>
    <name evidence="19" type="primary">CETP</name>
    <name evidence="19" type="ORF">AOXY_G18131</name>
</gene>
<dbReference type="Pfam" id="PF01273">
    <property type="entry name" value="LBP_BPI_CETP"/>
    <property type="match status" value="1"/>
</dbReference>
<evidence type="ECO:0000256" key="14">
    <source>
        <dbReference type="ARBA" id="ARBA00045611"/>
    </source>
</evidence>
<dbReference type="GO" id="GO:0006641">
    <property type="term" value="P:triglyceride metabolic process"/>
    <property type="evidence" value="ECO:0007669"/>
    <property type="project" value="TreeGrafter"/>
</dbReference>
<dbReference type="Proteomes" id="UP001230051">
    <property type="component" value="Unassembled WGS sequence"/>
</dbReference>